<dbReference type="EMBL" id="GL385501">
    <property type="protein sequence ID" value="EJT68392.1"/>
    <property type="molecule type" value="Genomic_DNA"/>
</dbReference>
<dbReference type="RefSeq" id="XP_009230220.1">
    <property type="nucleotide sequence ID" value="XM_009231956.1"/>
</dbReference>
<name>J3PKH4_GAET3</name>
<evidence type="ECO:0000313" key="2">
    <source>
        <dbReference type="EnsemblFungi" id="EJT68392"/>
    </source>
</evidence>
<gene>
    <name evidence="2" type="primary">20354488</name>
    <name evidence="1" type="ORF">GGTG_14030</name>
</gene>
<reference evidence="1" key="3">
    <citation type="submission" date="2010-09" db="EMBL/GenBank/DDBJ databases">
        <title>Annotation of Gaeumannomyces graminis var. tritici R3-111a-1.</title>
        <authorList>
            <consortium name="The Broad Institute Genome Sequencing Platform"/>
            <person name="Ma L.-J."/>
            <person name="Dead R."/>
            <person name="Young S.K."/>
            <person name="Zeng Q."/>
            <person name="Gargeya S."/>
            <person name="Fitzgerald M."/>
            <person name="Haas B."/>
            <person name="Abouelleil A."/>
            <person name="Alvarado L."/>
            <person name="Arachchi H.M."/>
            <person name="Berlin A."/>
            <person name="Brown A."/>
            <person name="Chapman S.B."/>
            <person name="Chen Z."/>
            <person name="Dunbar C."/>
            <person name="Freedman E."/>
            <person name="Gearin G."/>
            <person name="Gellesch M."/>
            <person name="Goldberg J."/>
            <person name="Griggs A."/>
            <person name="Gujja S."/>
            <person name="Heiman D."/>
            <person name="Howarth C."/>
            <person name="Larson L."/>
            <person name="Lui A."/>
            <person name="MacDonald P.J.P."/>
            <person name="Mehta T."/>
            <person name="Montmayeur A."/>
            <person name="Murphy C."/>
            <person name="Neiman D."/>
            <person name="Pearson M."/>
            <person name="Priest M."/>
            <person name="Roberts A."/>
            <person name="Saif S."/>
            <person name="Shea T."/>
            <person name="Shenoy N."/>
            <person name="Sisk P."/>
            <person name="Stolte C."/>
            <person name="Sykes S."/>
            <person name="Yandava C."/>
            <person name="Wortman J."/>
            <person name="Nusbaum C."/>
            <person name="Birren B."/>
        </authorList>
    </citation>
    <scope>NUCLEOTIDE SEQUENCE</scope>
    <source>
        <strain evidence="1">R3-111a-1</strain>
    </source>
</reference>
<dbReference type="Proteomes" id="UP000006039">
    <property type="component" value="Unassembled WGS sequence"/>
</dbReference>
<evidence type="ECO:0000313" key="1">
    <source>
        <dbReference type="EMBL" id="EJT68392.1"/>
    </source>
</evidence>
<accession>J3PKH4</accession>
<reference evidence="1" key="2">
    <citation type="submission" date="2010-07" db="EMBL/GenBank/DDBJ databases">
        <authorList>
            <consortium name="The Broad Institute Genome Sequencing Platform"/>
            <consortium name="Broad Institute Genome Sequencing Center for Infectious Disease"/>
            <person name="Ma L.-J."/>
            <person name="Dead R."/>
            <person name="Young S."/>
            <person name="Zeng Q."/>
            <person name="Koehrsen M."/>
            <person name="Alvarado L."/>
            <person name="Berlin A."/>
            <person name="Chapman S.B."/>
            <person name="Chen Z."/>
            <person name="Freedman E."/>
            <person name="Gellesch M."/>
            <person name="Goldberg J."/>
            <person name="Griggs A."/>
            <person name="Gujja S."/>
            <person name="Heilman E.R."/>
            <person name="Heiman D."/>
            <person name="Hepburn T."/>
            <person name="Howarth C."/>
            <person name="Jen D."/>
            <person name="Larson L."/>
            <person name="Mehta T."/>
            <person name="Neiman D."/>
            <person name="Pearson M."/>
            <person name="Roberts A."/>
            <person name="Saif S."/>
            <person name="Shea T."/>
            <person name="Shenoy N."/>
            <person name="Sisk P."/>
            <person name="Stolte C."/>
            <person name="Sykes S."/>
            <person name="Walk T."/>
            <person name="White J."/>
            <person name="Yandava C."/>
            <person name="Haas B."/>
            <person name="Nusbaum C."/>
            <person name="Birren B."/>
        </authorList>
    </citation>
    <scope>NUCLEOTIDE SEQUENCE</scope>
    <source>
        <strain evidence="1">R3-111a-1</strain>
    </source>
</reference>
<reference evidence="2" key="5">
    <citation type="submission" date="2018-04" db="UniProtKB">
        <authorList>
            <consortium name="EnsemblFungi"/>
        </authorList>
    </citation>
    <scope>IDENTIFICATION</scope>
    <source>
        <strain evidence="2">R3-111a-1</strain>
    </source>
</reference>
<sequence>MARGMEERKGGAIRAGGAGRRLRSVDGMVPESWLHTITDISVYIQIFPSAAAIRRK</sequence>
<dbReference type="AlphaFoldDB" id="J3PKH4"/>
<keyword evidence="3" id="KW-1185">Reference proteome</keyword>
<protein>
    <submittedName>
        <fullName evidence="1 2">Uncharacterized protein</fullName>
    </submittedName>
</protein>
<dbReference type="EnsemblFungi" id="EJT68392">
    <property type="protein sequence ID" value="EJT68392"/>
    <property type="gene ID" value="GGTG_14030"/>
</dbReference>
<reference evidence="2" key="4">
    <citation type="journal article" date="2015" name="G3 (Bethesda)">
        <title>Genome sequences of three phytopathogenic species of the Magnaporthaceae family of fungi.</title>
        <authorList>
            <person name="Okagaki L.H."/>
            <person name="Nunes C.C."/>
            <person name="Sailsbery J."/>
            <person name="Clay B."/>
            <person name="Brown D."/>
            <person name="John T."/>
            <person name="Oh Y."/>
            <person name="Young N."/>
            <person name="Fitzgerald M."/>
            <person name="Haas B.J."/>
            <person name="Zeng Q."/>
            <person name="Young S."/>
            <person name="Adiconis X."/>
            <person name="Fan L."/>
            <person name="Levin J.Z."/>
            <person name="Mitchell T.K."/>
            <person name="Okubara P.A."/>
            <person name="Farman M.L."/>
            <person name="Kohn L.M."/>
            <person name="Birren B."/>
            <person name="Ma L.-J."/>
            <person name="Dean R.A."/>
        </authorList>
    </citation>
    <scope>NUCLEOTIDE SEQUENCE</scope>
    <source>
        <strain evidence="2">R3-111a-1</strain>
    </source>
</reference>
<reference evidence="3" key="1">
    <citation type="submission" date="2010-07" db="EMBL/GenBank/DDBJ databases">
        <title>The genome sequence of Gaeumannomyces graminis var. tritici strain R3-111a-1.</title>
        <authorList>
            <consortium name="The Broad Institute Genome Sequencing Platform"/>
            <person name="Ma L.-J."/>
            <person name="Dead R."/>
            <person name="Young S."/>
            <person name="Zeng Q."/>
            <person name="Koehrsen M."/>
            <person name="Alvarado L."/>
            <person name="Berlin A."/>
            <person name="Chapman S.B."/>
            <person name="Chen Z."/>
            <person name="Freedman E."/>
            <person name="Gellesch M."/>
            <person name="Goldberg J."/>
            <person name="Griggs A."/>
            <person name="Gujja S."/>
            <person name="Heilman E.R."/>
            <person name="Heiman D."/>
            <person name="Hepburn T."/>
            <person name="Howarth C."/>
            <person name="Jen D."/>
            <person name="Larson L."/>
            <person name="Mehta T."/>
            <person name="Neiman D."/>
            <person name="Pearson M."/>
            <person name="Roberts A."/>
            <person name="Saif S."/>
            <person name="Shea T."/>
            <person name="Shenoy N."/>
            <person name="Sisk P."/>
            <person name="Stolte C."/>
            <person name="Sykes S."/>
            <person name="Walk T."/>
            <person name="White J."/>
            <person name="Yandava C."/>
            <person name="Haas B."/>
            <person name="Nusbaum C."/>
            <person name="Birren B."/>
        </authorList>
    </citation>
    <scope>NUCLEOTIDE SEQUENCE [LARGE SCALE GENOMIC DNA]</scope>
    <source>
        <strain evidence="3">R3-111a-1</strain>
    </source>
</reference>
<evidence type="ECO:0000313" key="3">
    <source>
        <dbReference type="Proteomes" id="UP000006039"/>
    </source>
</evidence>
<dbReference type="HOGENOM" id="CLU_3014264_0_0_1"/>
<dbReference type="GeneID" id="20354488"/>
<proteinExistence type="predicted"/>
<organism evidence="1">
    <name type="scientific">Gaeumannomyces tritici (strain R3-111a-1)</name>
    <name type="common">Wheat and barley take-all root rot fungus</name>
    <name type="synonym">Gaeumannomyces graminis var. tritici</name>
    <dbReference type="NCBI Taxonomy" id="644352"/>
    <lineage>
        <taxon>Eukaryota</taxon>
        <taxon>Fungi</taxon>
        <taxon>Dikarya</taxon>
        <taxon>Ascomycota</taxon>
        <taxon>Pezizomycotina</taxon>
        <taxon>Sordariomycetes</taxon>
        <taxon>Sordariomycetidae</taxon>
        <taxon>Magnaporthales</taxon>
        <taxon>Magnaporthaceae</taxon>
        <taxon>Gaeumannomyces</taxon>
    </lineage>
</organism>
<dbReference type="VEuPathDB" id="FungiDB:GGTG_14030"/>